<comment type="caution">
    <text evidence="1">The sequence shown here is derived from an EMBL/GenBank/DDBJ whole genome shotgun (WGS) entry which is preliminary data.</text>
</comment>
<dbReference type="AlphaFoldDB" id="A0A565B7W2"/>
<proteinExistence type="predicted"/>
<organism evidence="1 2">
    <name type="scientific">Arabis nemorensis</name>
    <dbReference type="NCBI Taxonomy" id="586526"/>
    <lineage>
        <taxon>Eukaryota</taxon>
        <taxon>Viridiplantae</taxon>
        <taxon>Streptophyta</taxon>
        <taxon>Embryophyta</taxon>
        <taxon>Tracheophyta</taxon>
        <taxon>Spermatophyta</taxon>
        <taxon>Magnoliopsida</taxon>
        <taxon>eudicotyledons</taxon>
        <taxon>Gunneridae</taxon>
        <taxon>Pentapetalae</taxon>
        <taxon>rosids</taxon>
        <taxon>malvids</taxon>
        <taxon>Brassicales</taxon>
        <taxon>Brassicaceae</taxon>
        <taxon>Arabideae</taxon>
        <taxon>Arabis</taxon>
    </lineage>
</organism>
<dbReference type="Proteomes" id="UP000489600">
    <property type="component" value="Unassembled WGS sequence"/>
</dbReference>
<dbReference type="EMBL" id="CABITT030000003">
    <property type="protein sequence ID" value="VVA97423.1"/>
    <property type="molecule type" value="Genomic_DNA"/>
</dbReference>
<accession>A0A565B7W2</accession>
<dbReference type="Gene3D" id="1.10.238.10">
    <property type="entry name" value="EF-hand"/>
    <property type="match status" value="1"/>
</dbReference>
<dbReference type="OrthoDB" id="286637at2759"/>
<sequence length="240" mass="27031">MDLEKSALQALKASDWHLEAAFDVFYSQPQPRSNADTRRLEELYNRYKGKLLVVTLEFIKANFNMFLSDGVSVLCNDLQVEPQDIVTRLHTSCDYHLYKLFMAHRLYTIDPLGSSMLGSSLIVFDPEEKDWVAVKGIHGLPKLFYPDAKMTNFGGKLVILGASERYTDGERDILCVEIGLERRQGGEIRGNVESVKCVLTSLSLPTIDLCRTVTVIMLRVGWFLAGEGSSLLHLPIEQLC</sequence>
<reference evidence="1" key="1">
    <citation type="submission" date="2019-07" db="EMBL/GenBank/DDBJ databases">
        <authorList>
            <person name="Dittberner H."/>
        </authorList>
    </citation>
    <scope>NUCLEOTIDE SEQUENCE [LARGE SCALE GENOMIC DNA]</scope>
</reference>
<evidence type="ECO:0000313" key="2">
    <source>
        <dbReference type="Proteomes" id="UP000489600"/>
    </source>
</evidence>
<protein>
    <submittedName>
        <fullName evidence="1">Uncharacterized protein</fullName>
    </submittedName>
</protein>
<keyword evidence="2" id="KW-1185">Reference proteome</keyword>
<name>A0A565B7W2_9BRAS</name>
<evidence type="ECO:0000313" key="1">
    <source>
        <dbReference type="EMBL" id="VVA97423.1"/>
    </source>
</evidence>
<gene>
    <name evidence="1" type="ORF">ANE_LOCUS7868</name>
</gene>